<accession>A0A197K642</accession>
<dbReference type="GO" id="GO:0004497">
    <property type="term" value="F:monooxygenase activity"/>
    <property type="evidence" value="ECO:0007669"/>
    <property type="project" value="InterPro"/>
</dbReference>
<dbReference type="PANTHER" id="PTHR24305:SF166">
    <property type="entry name" value="CYTOCHROME P450 12A4, MITOCHONDRIAL-RELATED"/>
    <property type="match status" value="1"/>
</dbReference>
<keyword evidence="4" id="KW-1185">Reference proteome</keyword>
<feature type="binding site" description="axial binding residue" evidence="2">
    <location>
        <position position="489"/>
    </location>
    <ligand>
        <name>heme</name>
        <dbReference type="ChEBI" id="CHEBI:30413"/>
    </ligand>
    <ligandPart>
        <name>Fe</name>
        <dbReference type="ChEBI" id="CHEBI:18248"/>
    </ligandPart>
</feature>
<dbReference type="PRINTS" id="PR00463">
    <property type="entry name" value="EP450I"/>
</dbReference>
<dbReference type="AlphaFoldDB" id="A0A197K642"/>
<dbReference type="PRINTS" id="PR00385">
    <property type="entry name" value="P450"/>
</dbReference>
<dbReference type="EMBL" id="KV442026">
    <property type="protein sequence ID" value="OAQ32171.1"/>
    <property type="molecule type" value="Genomic_DNA"/>
</dbReference>
<evidence type="ECO:0000256" key="1">
    <source>
        <dbReference type="ARBA" id="ARBA00010617"/>
    </source>
</evidence>
<dbReference type="GO" id="GO:0020037">
    <property type="term" value="F:heme binding"/>
    <property type="evidence" value="ECO:0007669"/>
    <property type="project" value="InterPro"/>
</dbReference>
<protein>
    <submittedName>
        <fullName evidence="3">Cytochrome P450</fullName>
    </submittedName>
</protein>
<dbReference type="InterPro" id="IPR001128">
    <property type="entry name" value="Cyt_P450"/>
</dbReference>
<dbReference type="Gene3D" id="1.10.630.10">
    <property type="entry name" value="Cytochrome P450"/>
    <property type="match status" value="1"/>
</dbReference>
<proteinExistence type="inferred from homology"/>
<dbReference type="CDD" id="cd11069">
    <property type="entry name" value="CYP_FUM15-like"/>
    <property type="match status" value="1"/>
</dbReference>
<evidence type="ECO:0000256" key="2">
    <source>
        <dbReference type="PIRSR" id="PIRSR602401-1"/>
    </source>
</evidence>
<dbReference type="STRING" id="1314771.A0A197K642"/>
<keyword evidence="2" id="KW-0479">Metal-binding</keyword>
<dbReference type="Proteomes" id="UP000078512">
    <property type="component" value="Unassembled WGS sequence"/>
</dbReference>
<dbReference type="SUPFAM" id="SSF48264">
    <property type="entry name" value="Cytochrome P450"/>
    <property type="match status" value="1"/>
</dbReference>
<dbReference type="OrthoDB" id="1470350at2759"/>
<name>A0A197K642_9FUNG</name>
<dbReference type="InterPro" id="IPR002401">
    <property type="entry name" value="Cyt_P450_E_grp-I"/>
</dbReference>
<dbReference type="PANTHER" id="PTHR24305">
    <property type="entry name" value="CYTOCHROME P450"/>
    <property type="match status" value="1"/>
</dbReference>
<sequence length="551" mass="62388">MAVISTLAKSIQPALILKSFFTVLSTYLLYKTYLYPTFLSPLRRVPGPPTTSKNNKYHIPLLGHFLDLLREEPGKTYRDWIDQYGGIVAYRGLFNAPQIVLGDPKAIQHVFLTHADEYHKPERAIRLLSQVVGKGVLLVEGDVHRKQRKMLNPAFSHKHIKEMVSTMAIPAEMLGRMWEERVDMSEDGCVEFDVARDLGSCTLDIIGRAGFGYDFQALTIPDNELSHAYRQLFVSASPMIQLLRLFVPFYVDIPFKHNRIRKQSARTIDRVTTRIIKEKRAQIVEGKGLGVEGDGKDLMSILMRANEQVGTLDDGKLTDTELKAQIMTFMAAGHETTSATVTWMLHVFSTHPRVQQKVRQELLDHIGLPTTSETNNCPLSYDTLNTLPYLNACVKEILRFIPPVPTTSRVATQDDTILGYDIPRGTQVILSAAALHKLKSVYGDDAEEFKPERWMDPSLFSEEEKESIKFVTPDMTWAYVPFLTGPRNCIGSKFATIETKILLYYLLINLEYAPVPGFKFSKSPRVTMKPYPGMRLIVKRVQHEAPVVVEA</sequence>
<dbReference type="GO" id="GO:0005506">
    <property type="term" value="F:iron ion binding"/>
    <property type="evidence" value="ECO:0007669"/>
    <property type="project" value="InterPro"/>
</dbReference>
<organism evidence="3 4">
    <name type="scientific">Linnemannia elongata AG-77</name>
    <dbReference type="NCBI Taxonomy" id="1314771"/>
    <lineage>
        <taxon>Eukaryota</taxon>
        <taxon>Fungi</taxon>
        <taxon>Fungi incertae sedis</taxon>
        <taxon>Mucoromycota</taxon>
        <taxon>Mortierellomycotina</taxon>
        <taxon>Mortierellomycetes</taxon>
        <taxon>Mortierellales</taxon>
        <taxon>Mortierellaceae</taxon>
        <taxon>Linnemannia</taxon>
    </lineage>
</organism>
<reference evidence="3 4" key="1">
    <citation type="submission" date="2016-05" db="EMBL/GenBank/DDBJ databases">
        <title>Genome sequencing reveals origins of a unique bacterial endosymbiosis in the earliest lineages of terrestrial Fungi.</title>
        <authorList>
            <consortium name="DOE Joint Genome Institute"/>
            <person name="Uehling J."/>
            <person name="Gryganskyi A."/>
            <person name="Hameed K."/>
            <person name="Tschaplinski T."/>
            <person name="Misztal P."/>
            <person name="Wu S."/>
            <person name="Desiro A."/>
            <person name="Vande Pol N."/>
            <person name="Du Z.-Y."/>
            <person name="Zienkiewicz A."/>
            <person name="Zienkiewicz K."/>
            <person name="Morin E."/>
            <person name="Tisserant E."/>
            <person name="Splivallo R."/>
            <person name="Hainaut M."/>
            <person name="Henrissat B."/>
            <person name="Ohm R."/>
            <person name="Kuo A."/>
            <person name="Yan J."/>
            <person name="Lipzen A."/>
            <person name="Nolan M."/>
            <person name="Labutti K."/>
            <person name="Barry K."/>
            <person name="Goldstein A."/>
            <person name="Labbe J."/>
            <person name="Schadt C."/>
            <person name="Tuskan G."/>
            <person name="Grigoriev I."/>
            <person name="Martin F."/>
            <person name="Vilgalys R."/>
            <person name="Bonito G."/>
        </authorList>
    </citation>
    <scope>NUCLEOTIDE SEQUENCE [LARGE SCALE GENOMIC DNA]</scope>
    <source>
        <strain evidence="3 4">AG-77</strain>
    </source>
</reference>
<dbReference type="Pfam" id="PF00067">
    <property type="entry name" value="p450"/>
    <property type="match status" value="1"/>
</dbReference>
<evidence type="ECO:0000313" key="4">
    <source>
        <dbReference type="Proteomes" id="UP000078512"/>
    </source>
</evidence>
<keyword evidence="2" id="KW-0349">Heme</keyword>
<comment type="similarity">
    <text evidence="1">Belongs to the cytochrome P450 family.</text>
</comment>
<evidence type="ECO:0000313" key="3">
    <source>
        <dbReference type="EMBL" id="OAQ32171.1"/>
    </source>
</evidence>
<keyword evidence="2" id="KW-0408">Iron</keyword>
<comment type="cofactor">
    <cofactor evidence="2">
        <name>heme</name>
        <dbReference type="ChEBI" id="CHEBI:30413"/>
    </cofactor>
</comment>
<gene>
    <name evidence="3" type="ORF">K457DRAFT_1800906</name>
</gene>
<dbReference type="GO" id="GO:0016705">
    <property type="term" value="F:oxidoreductase activity, acting on paired donors, with incorporation or reduction of molecular oxygen"/>
    <property type="evidence" value="ECO:0007669"/>
    <property type="project" value="InterPro"/>
</dbReference>
<dbReference type="InterPro" id="IPR050121">
    <property type="entry name" value="Cytochrome_P450_monoxygenase"/>
</dbReference>
<dbReference type="InterPro" id="IPR036396">
    <property type="entry name" value="Cyt_P450_sf"/>
</dbReference>